<feature type="compositionally biased region" description="Basic residues" evidence="11">
    <location>
        <begin position="31"/>
        <end position="41"/>
    </location>
</feature>
<keyword evidence="6" id="KW-0862">Zinc</keyword>
<evidence type="ECO:0000259" key="14">
    <source>
        <dbReference type="PROSITE" id="PS51061"/>
    </source>
</evidence>
<dbReference type="GO" id="GO:0008270">
    <property type="term" value="F:zinc ion binding"/>
    <property type="evidence" value="ECO:0007669"/>
    <property type="project" value="UniProtKB-KW"/>
</dbReference>
<dbReference type="PANTHER" id="PTHR12360:SF12">
    <property type="entry name" value="TRANSCRIPTIONAL REPRESSOR NF-X1"/>
    <property type="match status" value="1"/>
</dbReference>
<feature type="compositionally biased region" description="Basic residues" evidence="11">
    <location>
        <begin position="57"/>
        <end position="70"/>
    </location>
</feature>
<name>A0A9P6Y964_RHIOR</name>
<feature type="compositionally biased region" description="Polar residues" evidence="11">
    <location>
        <begin position="1041"/>
        <end position="1051"/>
    </location>
</feature>
<sequence length="1137" mass="126806">MSGESTDAAGVNARPSDTPVADSSAFDSKLPSRKHNKKGKKKQEENTKENASEKTSEHKKKPRRWRKNKGKKETEVSKENGTDGEAENIEEKKIKKKQESSQSKKQSNSTPLQPSLFKNRAQGRLTIDGDDKNSNNDDDNDKKNSNQPSKKKNRQRQKKPIVPEILLGEHDMATKLSHELKTSTYECMICMDTIRSAHHVWSCDCCWAVFHLNCIQSWSSKSLKDTSSNKMITQWRCPGCQTNRTAIPKDYICFCGKQRNPELSKYRTPHSCNQLCKRHKSCPHECILPCHPGPCSPCNSMGPVRTCYCGQTTQQKRCVNTDYSTQGFSCDIVCDELLGCGKHRCEEKCHPGICPPCTLEETQSCYCGRNERKARCGNGKQIQLGDHTGHYSCQNKCNTLYKCQKHSCQKPCHPCSATTQSCPFDPSKVKTCPCGSKSISDLTQKKERISCTDPIPTCESVCNKTLACGHACQTKCHVGECPPCEVSVQVSCRCQSTTFEKVCAEVCEAAGGEPPLCDRVCKAGRNCGRHQCGAVCCPAVKVSGKSRKGTEFLHDCPHSCNKTLSCGKHQCQSKCHKGKCAPCLEATFDEVTCNCGRTRLEPPVRCGTKIPVCPHPCIRPNPCGHIRFLNHNCHPDEEPCPPCPALVSRHCLCGKTELKNVPCYRESPRCGRPCEKQLPCGKHQCLKSCHNGPCLTENEACNQPCNASRSCGHPCKEKCHDGTPCPEKEPCTLRVKASCKCGQNTMEIPCNATAESTGSKTLLECNDFCAKVERNRRLALALDIKRDDYGTPSLSVDDLGYYDDTLREFYNENRAWCRSMEMSLVEFVRDTAKKTSHLRPMKPEYRQFIHRYAVHFNIATEAIDAEPKRSVILRKTLGSCRIPPILLSKAASNPQLNRPPPNFEAALSGDVPKTTKQPVNAIYLSDMAFGLTKLELDAELVPLLKIGDDCISFESTWINENDAVVVPSISDSVSMDEKEVILWQLKKILKTAFVNEEEVKRKASRVDCCWVNQKGEITWSEKQQLIKTNSSSSISNNESNKTASARSTNSFDALGNVDDDGWMRVGENNPYRTVKDAWKEELQRSPIPLKNSVYSNNDIVEVESSSSSDKLVVVNESELKSQNSESDDWELLAEEKE</sequence>
<proteinExistence type="inferred from homology"/>
<evidence type="ECO:0000256" key="1">
    <source>
        <dbReference type="ARBA" id="ARBA00004123"/>
    </source>
</evidence>
<feature type="region of interest" description="Disordered" evidence="11">
    <location>
        <begin position="1116"/>
        <end position="1137"/>
    </location>
</feature>
<dbReference type="Pfam" id="PF01424">
    <property type="entry name" value="R3H"/>
    <property type="match status" value="1"/>
</dbReference>
<feature type="domain" description="R3H" evidence="14">
    <location>
        <begin position="814"/>
        <end position="877"/>
    </location>
</feature>
<dbReference type="CDD" id="cd06008">
    <property type="entry name" value="NF-X1-zinc-finger"/>
    <property type="match status" value="5"/>
</dbReference>
<keyword evidence="3" id="KW-0479">Metal-binding</keyword>
<dbReference type="SUPFAM" id="SSF82708">
    <property type="entry name" value="R3H domain"/>
    <property type="match status" value="1"/>
</dbReference>
<evidence type="ECO:0000256" key="10">
    <source>
        <dbReference type="PROSITE-ProRule" id="PRU00175"/>
    </source>
</evidence>
<feature type="compositionally biased region" description="Basic residues" evidence="11">
    <location>
        <begin position="149"/>
        <end position="159"/>
    </location>
</feature>
<dbReference type="Proteomes" id="UP000717996">
    <property type="component" value="Unassembled WGS sequence"/>
</dbReference>
<organism evidence="15 16">
    <name type="scientific">Rhizopus oryzae</name>
    <name type="common">Mucormycosis agent</name>
    <name type="synonym">Rhizopus arrhizus var. delemar</name>
    <dbReference type="NCBI Taxonomy" id="64495"/>
    <lineage>
        <taxon>Eukaryota</taxon>
        <taxon>Fungi</taxon>
        <taxon>Fungi incertae sedis</taxon>
        <taxon>Mucoromycota</taxon>
        <taxon>Mucoromycotina</taxon>
        <taxon>Mucoromycetes</taxon>
        <taxon>Mucorales</taxon>
        <taxon>Mucorineae</taxon>
        <taxon>Rhizopodaceae</taxon>
        <taxon>Rhizopus</taxon>
    </lineage>
</organism>
<reference evidence="15" key="1">
    <citation type="journal article" date="2020" name="Microb. Genom.">
        <title>Genetic diversity of clinical and environmental Mucorales isolates obtained from an investigation of mucormycosis cases among solid organ transplant recipients.</title>
        <authorList>
            <person name="Nguyen M.H."/>
            <person name="Kaul D."/>
            <person name="Muto C."/>
            <person name="Cheng S.J."/>
            <person name="Richter R.A."/>
            <person name="Bruno V.M."/>
            <person name="Liu G."/>
            <person name="Beyhan S."/>
            <person name="Sundermann A.J."/>
            <person name="Mounaud S."/>
            <person name="Pasculle A.W."/>
            <person name="Nierman W.C."/>
            <person name="Driscoll E."/>
            <person name="Cumbie R."/>
            <person name="Clancy C.J."/>
            <person name="Dupont C.L."/>
        </authorList>
    </citation>
    <scope>NUCLEOTIDE SEQUENCE</scope>
    <source>
        <strain evidence="15">GL16</strain>
    </source>
</reference>
<dbReference type="PANTHER" id="PTHR12360">
    <property type="entry name" value="NUCLEAR TRANSCRIPTION FACTOR, X-BOX BINDING 1 NFX1"/>
    <property type="match status" value="1"/>
</dbReference>
<gene>
    <name evidence="15" type="ORF">G6F51_007493</name>
</gene>
<feature type="compositionally biased region" description="Basic and acidic residues" evidence="11">
    <location>
        <begin position="89"/>
        <end position="99"/>
    </location>
</feature>
<dbReference type="InterPro" id="IPR001841">
    <property type="entry name" value="Znf_RING"/>
</dbReference>
<feature type="domain" description="PHD-type" evidence="12">
    <location>
        <begin position="184"/>
        <end position="243"/>
    </location>
</feature>
<dbReference type="EMBL" id="JAANIT010001124">
    <property type="protein sequence ID" value="KAG1542087.1"/>
    <property type="molecule type" value="Genomic_DNA"/>
</dbReference>
<keyword evidence="8" id="KW-0804">Transcription</keyword>
<evidence type="ECO:0000256" key="9">
    <source>
        <dbReference type="ARBA" id="ARBA00023242"/>
    </source>
</evidence>
<evidence type="ECO:0000256" key="5">
    <source>
        <dbReference type="ARBA" id="ARBA00022771"/>
    </source>
</evidence>
<feature type="compositionally biased region" description="Basic and acidic residues" evidence="11">
    <location>
        <begin position="42"/>
        <end position="56"/>
    </location>
</feature>
<evidence type="ECO:0000256" key="4">
    <source>
        <dbReference type="ARBA" id="ARBA00022737"/>
    </source>
</evidence>
<dbReference type="SMART" id="SM00393">
    <property type="entry name" value="R3H"/>
    <property type="match status" value="1"/>
</dbReference>
<evidence type="ECO:0000256" key="8">
    <source>
        <dbReference type="ARBA" id="ARBA00023163"/>
    </source>
</evidence>
<dbReference type="PROSITE" id="PS50016">
    <property type="entry name" value="ZF_PHD_2"/>
    <property type="match status" value="1"/>
</dbReference>
<evidence type="ECO:0000256" key="2">
    <source>
        <dbReference type="ARBA" id="ARBA00007269"/>
    </source>
</evidence>
<dbReference type="InterPro" id="IPR034078">
    <property type="entry name" value="NFX1_fam"/>
</dbReference>
<dbReference type="PROSITE" id="PS50089">
    <property type="entry name" value="ZF_RING_2"/>
    <property type="match status" value="1"/>
</dbReference>
<evidence type="ECO:0000259" key="13">
    <source>
        <dbReference type="PROSITE" id="PS50089"/>
    </source>
</evidence>
<dbReference type="GO" id="GO:0005634">
    <property type="term" value="C:nucleus"/>
    <property type="evidence" value="ECO:0007669"/>
    <property type="project" value="UniProtKB-SubCell"/>
</dbReference>
<feature type="compositionally biased region" description="Basic and acidic residues" evidence="11">
    <location>
        <begin position="127"/>
        <end position="144"/>
    </location>
</feature>
<dbReference type="AlphaFoldDB" id="A0A9P6Y964"/>
<dbReference type="GO" id="GO:0000981">
    <property type="term" value="F:DNA-binding transcription factor activity, RNA polymerase II-specific"/>
    <property type="evidence" value="ECO:0007669"/>
    <property type="project" value="TreeGrafter"/>
</dbReference>
<dbReference type="InterPro" id="IPR036867">
    <property type="entry name" value="R3H_dom_sf"/>
</dbReference>
<dbReference type="InterPro" id="IPR019787">
    <property type="entry name" value="Znf_PHD-finger"/>
</dbReference>
<dbReference type="Gene3D" id="3.30.1370.50">
    <property type="entry name" value="R3H-like domain"/>
    <property type="match status" value="1"/>
</dbReference>
<comment type="similarity">
    <text evidence="2">Belongs to the NFX1 family.</text>
</comment>
<feature type="compositionally biased region" description="Low complexity" evidence="11">
    <location>
        <begin position="1029"/>
        <end position="1040"/>
    </location>
</feature>
<comment type="caution">
    <text evidence="15">The sequence shown here is derived from an EMBL/GenBank/DDBJ whole genome shotgun (WGS) entry which is preliminary data.</text>
</comment>
<evidence type="ECO:0000256" key="11">
    <source>
        <dbReference type="SAM" id="MobiDB-lite"/>
    </source>
</evidence>
<dbReference type="OrthoDB" id="6512771at2759"/>
<dbReference type="InterPro" id="IPR001374">
    <property type="entry name" value="R3H_dom"/>
</dbReference>
<accession>A0A9P6Y964</accession>
<dbReference type="GO" id="GO:0000122">
    <property type="term" value="P:negative regulation of transcription by RNA polymerase II"/>
    <property type="evidence" value="ECO:0007669"/>
    <property type="project" value="TreeGrafter"/>
</dbReference>
<protein>
    <submittedName>
        <fullName evidence="15">Uncharacterized protein</fullName>
    </submittedName>
</protein>
<feature type="region of interest" description="Disordered" evidence="11">
    <location>
        <begin position="1028"/>
        <end position="1052"/>
    </location>
</feature>
<dbReference type="PROSITE" id="PS51061">
    <property type="entry name" value="R3H"/>
    <property type="match status" value="1"/>
</dbReference>
<keyword evidence="4" id="KW-0677">Repeat</keyword>
<feature type="compositionally biased region" description="Low complexity" evidence="11">
    <location>
        <begin position="100"/>
        <end position="109"/>
    </location>
</feature>
<evidence type="ECO:0000256" key="6">
    <source>
        <dbReference type="ARBA" id="ARBA00022833"/>
    </source>
</evidence>
<keyword evidence="7" id="KW-0805">Transcription regulation</keyword>
<dbReference type="Pfam" id="PF01422">
    <property type="entry name" value="zf-NF-X1"/>
    <property type="match status" value="8"/>
</dbReference>
<evidence type="ECO:0000313" key="15">
    <source>
        <dbReference type="EMBL" id="KAG1542087.1"/>
    </source>
</evidence>
<evidence type="ECO:0000256" key="7">
    <source>
        <dbReference type="ARBA" id="ARBA00023015"/>
    </source>
</evidence>
<dbReference type="InterPro" id="IPR000967">
    <property type="entry name" value="Znf_NFX1"/>
</dbReference>
<evidence type="ECO:0000256" key="3">
    <source>
        <dbReference type="ARBA" id="ARBA00022723"/>
    </source>
</evidence>
<feature type="compositionally biased region" description="Basic and acidic residues" evidence="11">
    <location>
        <begin position="71"/>
        <end position="81"/>
    </location>
</feature>
<feature type="domain" description="RING-type" evidence="13">
    <location>
        <begin position="187"/>
        <end position="241"/>
    </location>
</feature>
<dbReference type="SMART" id="SM00438">
    <property type="entry name" value="ZnF_NFX"/>
    <property type="match status" value="8"/>
</dbReference>
<keyword evidence="9" id="KW-0539">Nucleus</keyword>
<evidence type="ECO:0000259" key="12">
    <source>
        <dbReference type="PROSITE" id="PS50016"/>
    </source>
</evidence>
<dbReference type="GO" id="GO:0000977">
    <property type="term" value="F:RNA polymerase II transcription regulatory region sequence-specific DNA binding"/>
    <property type="evidence" value="ECO:0007669"/>
    <property type="project" value="TreeGrafter"/>
</dbReference>
<evidence type="ECO:0000313" key="16">
    <source>
        <dbReference type="Proteomes" id="UP000717996"/>
    </source>
</evidence>
<feature type="compositionally biased region" description="Acidic residues" evidence="11">
    <location>
        <begin position="1125"/>
        <end position="1137"/>
    </location>
</feature>
<feature type="region of interest" description="Disordered" evidence="11">
    <location>
        <begin position="1"/>
        <end position="165"/>
    </location>
</feature>
<comment type="subcellular location">
    <subcellularLocation>
        <location evidence="1">Nucleus</location>
    </subcellularLocation>
</comment>
<keyword evidence="5 10" id="KW-0863">Zinc-finger</keyword>